<name>A0A8I1AI49_ACIBZ</name>
<dbReference type="RefSeq" id="WP_151781733.1">
    <property type="nucleotide sequence ID" value="NZ_BKNL01000127.1"/>
</dbReference>
<accession>A0A8I1AI49</accession>
<gene>
    <name evidence="1" type="ORF">I9054_010160</name>
</gene>
<sequence>MMAEHYLQQTSILPENNSVETIYQKMQTVFFQHGRLLVLLDETLAPDIFDDLKNNLRVDQIIYIPLAKGNGYKDTSLFFIEISDEKILKDIGFELAEHLLKHFDIANDRYLVHGFGASQYDNDELNRRFKTTLVLQDIESKILFRWYDPRVMIYLDQIFNELQLNSLLANFIQWHFIHPTGYYHWENIDQKKLQLKAINKINVQQSLQLDLIEISNTVFRKAHELEQIDSHDLNPQKIHKNLYQAHEQYHIKKYIDLLSYGLYAELLGQGFIQHPHVVNVLKQYWNIEPENYNFTEAMNFIAEDDWALIKTEIFE</sequence>
<protein>
    <submittedName>
        <fullName evidence="1">DUF4123 domain-containing protein</fullName>
    </submittedName>
</protein>
<dbReference type="Proteomes" id="UP000644140">
    <property type="component" value="Chromosome"/>
</dbReference>
<evidence type="ECO:0000313" key="1">
    <source>
        <dbReference type="EMBL" id="UUN99781.1"/>
    </source>
</evidence>
<reference evidence="1" key="1">
    <citation type="submission" date="2022-02" db="EMBL/GenBank/DDBJ databases">
        <title>Characterization of Tn125 harboring carbapenem-resistant Acinetobacter bereziniae clinical isolates.</title>
        <authorList>
            <person name="Wong N.-K."/>
            <person name="Pan Q."/>
        </authorList>
    </citation>
    <scope>NUCLEOTIDE SEQUENCE</scope>
    <source>
        <strain evidence="1">GD03393</strain>
    </source>
</reference>
<dbReference type="AlphaFoldDB" id="A0A8I1AI49"/>
<evidence type="ECO:0000313" key="2">
    <source>
        <dbReference type="Proteomes" id="UP000644140"/>
    </source>
</evidence>
<dbReference type="EMBL" id="CP092085">
    <property type="protein sequence ID" value="UUN99781.1"/>
    <property type="molecule type" value="Genomic_DNA"/>
</dbReference>
<proteinExistence type="predicted"/>
<organism evidence="1 2">
    <name type="scientific">Acinetobacter bereziniae</name>
    <name type="common">Acinetobacter genomosp. 10</name>
    <dbReference type="NCBI Taxonomy" id="106648"/>
    <lineage>
        <taxon>Bacteria</taxon>
        <taxon>Pseudomonadati</taxon>
        <taxon>Pseudomonadota</taxon>
        <taxon>Gammaproteobacteria</taxon>
        <taxon>Moraxellales</taxon>
        <taxon>Moraxellaceae</taxon>
        <taxon>Acinetobacter</taxon>
    </lineage>
</organism>